<evidence type="ECO:0000313" key="2">
    <source>
        <dbReference type="EMBL" id="MBA8913787.1"/>
    </source>
</evidence>
<feature type="domain" description="IrrE N-terminal-like" evidence="1">
    <location>
        <begin position="66"/>
        <end position="172"/>
    </location>
</feature>
<sequence length="176" mass="19650">MEPKQPIPSRLLKPQVHRFAESVASELGYAPGAALEPILGRLNGSLEYRSLFGSSDSADSIHVTPDGNFTIFMSGLTSSERDRFTIAHELGHYFLHFPLVRKKFPGASMVATRWVDETDTDQRRAEWEANWFAAAFLMPNDLFKADADLSSNDIQYLSLKYGVSMHAAQIRLATLS</sequence>
<protein>
    <submittedName>
        <fullName evidence="2">Transcriptional regulator</fullName>
    </submittedName>
</protein>
<dbReference type="AlphaFoldDB" id="A0AA40VCP7"/>
<keyword evidence="3" id="KW-1185">Reference proteome</keyword>
<comment type="caution">
    <text evidence="2">The sequence shown here is derived from an EMBL/GenBank/DDBJ whole genome shotgun (WGS) entry which is preliminary data.</text>
</comment>
<dbReference type="InterPro" id="IPR052345">
    <property type="entry name" value="Rad_response_metalloprotease"/>
</dbReference>
<dbReference type="RefSeq" id="WP_182555324.1">
    <property type="nucleotide sequence ID" value="NZ_BPRF01000021.1"/>
</dbReference>
<reference evidence="2 3" key="1">
    <citation type="submission" date="2020-08" db="EMBL/GenBank/DDBJ databases">
        <title>Genomic Encyclopedia of Type Strains, Phase IV (KMG-IV): sequencing the most valuable type-strain genomes for metagenomic binning, comparative biology and taxonomic classification.</title>
        <authorList>
            <person name="Goeker M."/>
        </authorList>
    </citation>
    <scope>NUCLEOTIDE SEQUENCE [LARGE SCALE GENOMIC DNA]</scope>
    <source>
        <strain evidence="2 3">DSM 11490</strain>
    </source>
</reference>
<dbReference type="InterPro" id="IPR010359">
    <property type="entry name" value="IrrE_HExxH"/>
</dbReference>
<evidence type="ECO:0000313" key="3">
    <source>
        <dbReference type="Proteomes" id="UP000543554"/>
    </source>
</evidence>
<dbReference type="Proteomes" id="UP000543554">
    <property type="component" value="Unassembled WGS sequence"/>
</dbReference>
<dbReference type="PANTHER" id="PTHR43236">
    <property type="entry name" value="ANTITOXIN HIGA1"/>
    <property type="match status" value="1"/>
</dbReference>
<dbReference type="PANTHER" id="PTHR43236:SF1">
    <property type="entry name" value="BLL7220 PROTEIN"/>
    <property type="match status" value="1"/>
</dbReference>
<name>A0AA40VCP7_9HYPH</name>
<evidence type="ECO:0000259" key="1">
    <source>
        <dbReference type="Pfam" id="PF06114"/>
    </source>
</evidence>
<dbReference type="Pfam" id="PF06114">
    <property type="entry name" value="Peptidase_M78"/>
    <property type="match status" value="1"/>
</dbReference>
<proteinExistence type="predicted"/>
<organism evidence="2 3">
    <name type="scientific">Methylorubrum thiocyanatum</name>
    <dbReference type="NCBI Taxonomy" id="47958"/>
    <lineage>
        <taxon>Bacteria</taxon>
        <taxon>Pseudomonadati</taxon>
        <taxon>Pseudomonadota</taxon>
        <taxon>Alphaproteobacteria</taxon>
        <taxon>Hyphomicrobiales</taxon>
        <taxon>Methylobacteriaceae</taxon>
        <taxon>Methylorubrum</taxon>
    </lineage>
</organism>
<dbReference type="Gene3D" id="1.10.10.2910">
    <property type="match status" value="1"/>
</dbReference>
<dbReference type="EMBL" id="JACJIB010000004">
    <property type="protein sequence ID" value="MBA8913787.1"/>
    <property type="molecule type" value="Genomic_DNA"/>
</dbReference>
<accession>A0AA40VCP7</accession>
<gene>
    <name evidence="2" type="ORF">HNR51_002870</name>
</gene>